<dbReference type="EMBL" id="JABXWR010000001">
    <property type="protein sequence ID" value="NVO66177.1"/>
    <property type="molecule type" value="Genomic_DNA"/>
</dbReference>
<evidence type="ECO:0000256" key="1">
    <source>
        <dbReference type="SAM" id="MobiDB-lite"/>
    </source>
</evidence>
<proteinExistence type="predicted"/>
<dbReference type="InterPro" id="IPR035205">
    <property type="entry name" value="DUF5320"/>
</dbReference>
<sequence length="79" mass="8293">MPGFDGTGPRGAGPMTGRGFGRCRPVPQTDVQQAAETTGTAPVQQEIPVQQNTVYGVGRGGIPRGCGMGFCGGRRRRCW</sequence>
<organism evidence="2 3">
    <name type="scientific">Methanofollis tationis</name>
    <dbReference type="NCBI Taxonomy" id="81417"/>
    <lineage>
        <taxon>Archaea</taxon>
        <taxon>Methanobacteriati</taxon>
        <taxon>Methanobacteriota</taxon>
        <taxon>Stenosarchaea group</taxon>
        <taxon>Methanomicrobia</taxon>
        <taxon>Methanomicrobiales</taxon>
        <taxon>Methanomicrobiaceae</taxon>
        <taxon>Methanofollis</taxon>
    </lineage>
</organism>
<comment type="caution">
    <text evidence="2">The sequence shown here is derived from an EMBL/GenBank/DDBJ whole genome shotgun (WGS) entry which is preliminary data.</text>
</comment>
<dbReference type="RefSeq" id="WP_176787881.1">
    <property type="nucleotide sequence ID" value="NZ_JABXWR010000001.1"/>
</dbReference>
<dbReference type="Proteomes" id="UP000570823">
    <property type="component" value="Unassembled WGS sequence"/>
</dbReference>
<name>A0A7K4HM91_9EURY</name>
<evidence type="ECO:0000313" key="2">
    <source>
        <dbReference type="EMBL" id="NVO66177.1"/>
    </source>
</evidence>
<reference evidence="2 3" key="1">
    <citation type="submission" date="2020-06" db="EMBL/GenBank/DDBJ databases">
        <title>Methanofollis fontis sp. nov., a methanogen isolated from marine sediments near a cold seep at Four-Way Closure Ridge offshore southwestern Taiwan.</title>
        <authorList>
            <person name="Chen S.-C."/>
            <person name="Teng N.-H."/>
            <person name="Lin Y.-S."/>
            <person name="Lai M.-C."/>
            <person name="Chen H.-H."/>
            <person name="Wang C.-C."/>
        </authorList>
    </citation>
    <scope>NUCLEOTIDE SEQUENCE [LARGE SCALE GENOMIC DNA]</scope>
    <source>
        <strain evidence="2 3">DSM 2702</strain>
    </source>
</reference>
<evidence type="ECO:0000313" key="3">
    <source>
        <dbReference type="Proteomes" id="UP000570823"/>
    </source>
</evidence>
<feature type="region of interest" description="Disordered" evidence="1">
    <location>
        <begin position="1"/>
        <end position="46"/>
    </location>
</feature>
<dbReference type="OrthoDB" id="117754at2157"/>
<dbReference type="Pfam" id="PF17253">
    <property type="entry name" value="DUF5320"/>
    <property type="match status" value="1"/>
</dbReference>
<accession>A0A7K4HM91</accession>
<feature type="compositionally biased region" description="Polar residues" evidence="1">
    <location>
        <begin position="29"/>
        <end position="46"/>
    </location>
</feature>
<feature type="compositionally biased region" description="Gly residues" evidence="1">
    <location>
        <begin position="1"/>
        <end position="20"/>
    </location>
</feature>
<keyword evidence="3" id="KW-1185">Reference proteome</keyword>
<gene>
    <name evidence="2" type="ORF">HWN36_02355</name>
</gene>
<dbReference type="AlphaFoldDB" id="A0A7K4HM91"/>
<protein>
    <submittedName>
        <fullName evidence="2">DUF5320 domain-containing protein</fullName>
    </submittedName>
</protein>